<dbReference type="SUPFAM" id="SSF55811">
    <property type="entry name" value="Nudix"/>
    <property type="match status" value="1"/>
</dbReference>
<gene>
    <name evidence="2" type="ORF">COT92_00150</name>
</gene>
<reference evidence="3" key="1">
    <citation type="submission" date="2017-09" db="EMBL/GenBank/DDBJ databases">
        <title>Depth-based differentiation of microbial function through sediment-hosted aquifers and enrichment of novel symbionts in the deep terrestrial subsurface.</title>
        <authorList>
            <person name="Probst A.J."/>
            <person name="Ladd B."/>
            <person name="Jarett J.K."/>
            <person name="Geller-Mcgrath D.E."/>
            <person name="Sieber C.M.K."/>
            <person name="Emerson J.B."/>
            <person name="Anantharaman K."/>
            <person name="Thomas B.C."/>
            <person name="Malmstrom R."/>
            <person name="Stieglmeier M."/>
            <person name="Klingl A."/>
            <person name="Woyke T."/>
            <person name="Ryan C.M."/>
            <person name="Banfield J.F."/>
        </authorList>
    </citation>
    <scope>NUCLEOTIDE SEQUENCE [LARGE SCALE GENOMIC DNA]</scope>
</reference>
<comment type="caution">
    <text evidence="2">The sequence shown here is derived from an EMBL/GenBank/DDBJ whole genome shotgun (WGS) entry which is preliminary data.</text>
</comment>
<dbReference type="PANTHER" id="PTHR43736">
    <property type="entry name" value="ADP-RIBOSE PYROPHOSPHATASE"/>
    <property type="match status" value="1"/>
</dbReference>
<dbReference type="AlphaFoldDB" id="A0A2H0VEA6"/>
<dbReference type="GO" id="GO:0016787">
    <property type="term" value="F:hydrolase activity"/>
    <property type="evidence" value="ECO:0007669"/>
    <property type="project" value="UniProtKB-KW"/>
</dbReference>
<dbReference type="InterPro" id="IPR015797">
    <property type="entry name" value="NUDIX_hydrolase-like_dom_sf"/>
</dbReference>
<dbReference type="EMBL" id="PFAK01000002">
    <property type="protein sequence ID" value="PIR96620.1"/>
    <property type="molecule type" value="Genomic_DNA"/>
</dbReference>
<organism evidence="2 3">
    <name type="scientific">Candidatus Doudnabacteria bacterium CG10_big_fil_rev_8_21_14_0_10_42_18</name>
    <dbReference type="NCBI Taxonomy" id="1974552"/>
    <lineage>
        <taxon>Bacteria</taxon>
        <taxon>Candidatus Doudnaibacteriota</taxon>
    </lineage>
</organism>
<dbReference type="InterPro" id="IPR000086">
    <property type="entry name" value="NUDIX_hydrolase_dom"/>
</dbReference>
<dbReference type="Proteomes" id="UP000230922">
    <property type="component" value="Unassembled WGS sequence"/>
</dbReference>
<sequence>MIKGQDYVGVSVVYFCHDGKGRFVMAKRSEQARDENGRWDIGAGGVDVHDSVEKTLRKEIKEEYCADALNFKFLGFRDVHRLHSGKDTHWIALDYKVLVDPAQVKIGEPHKFTEIKWFTLENIPANNEIHSQLPDFLEKYKGKL</sequence>
<dbReference type="PANTHER" id="PTHR43736:SF1">
    <property type="entry name" value="DIHYDRONEOPTERIN TRIPHOSPHATE DIPHOSPHATASE"/>
    <property type="match status" value="1"/>
</dbReference>
<dbReference type="Gene3D" id="3.90.79.10">
    <property type="entry name" value="Nucleoside Triphosphate Pyrophosphohydrolase"/>
    <property type="match status" value="1"/>
</dbReference>
<evidence type="ECO:0000259" key="1">
    <source>
        <dbReference type="PROSITE" id="PS51462"/>
    </source>
</evidence>
<evidence type="ECO:0000313" key="2">
    <source>
        <dbReference type="EMBL" id="PIR96620.1"/>
    </source>
</evidence>
<accession>A0A2H0VEA6</accession>
<name>A0A2H0VEA6_9BACT</name>
<feature type="domain" description="Nudix hydrolase" evidence="1">
    <location>
        <begin position="5"/>
        <end position="141"/>
    </location>
</feature>
<keyword evidence="2" id="KW-0378">Hydrolase</keyword>
<evidence type="ECO:0000313" key="3">
    <source>
        <dbReference type="Proteomes" id="UP000230922"/>
    </source>
</evidence>
<dbReference type="PROSITE" id="PS51462">
    <property type="entry name" value="NUDIX"/>
    <property type="match status" value="1"/>
</dbReference>
<dbReference type="Pfam" id="PF00293">
    <property type="entry name" value="NUDIX"/>
    <property type="match status" value="1"/>
</dbReference>
<protein>
    <submittedName>
        <fullName evidence="2">RNA pyrophosphohydrolase</fullName>
    </submittedName>
</protein>
<proteinExistence type="predicted"/>